<dbReference type="NCBIfam" id="NF009381">
    <property type="entry name" value="PRK12740.1-5"/>
    <property type="match status" value="1"/>
</dbReference>
<name>A0A8J6Y493_9BACT</name>
<dbReference type="Gene3D" id="3.30.230.10">
    <property type="match status" value="1"/>
</dbReference>
<dbReference type="SUPFAM" id="SSF50447">
    <property type="entry name" value="Translation proteins"/>
    <property type="match status" value="1"/>
</dbReference>
<accession>A0A8J6Y493</accession>
<reference evidence="8 9" key="1">
    <citation type="submission" date="2020-08" db="EMBL/GenBank/DDBJ databases">
        <title>Acidobacteriota in marine sediments use diverse sulfur dissimilation pathways.</title>
        <authorList>
            <person name="Wasmund K."/>
        </authorList>
    </citation>
    <scope>NUCLEOTIDE SEQUENCE [LARGE SCALE GENOMIC DNA]</scope>
    <source>
        <strain evidence="8">MAG AM4</strain>
    </source>
</reference>
<dbReference type="SUPFAM" id="SSF54980">
    <property type="entry name" value="EF-G C-terminal domain-like"/>
    <property type="match status" value="2"/>
</dbReference>
<keyword evidence="2" id="KW-0547">Nucleotide-binding</keyword>
<dbReference type="Pfam" id="PF03764">
    <property type="entry name" value="EFG_IV"/>
    <property type="match status" value="1"/>
</dbReference>
<dbReference type="InterPro" id="IPR000640">
    <property type="entry name" value="EFG_V-like"/>
</dbReference>
<evidence type="ECO:0000256" key="5">
    <source>
        <dbReference type="ARBA" id="ARBA00023134"/>
    </source>
</evidence>
<dbReference type="Pfam" id="PF00679">
    <property type="entry name" value="EFG_C"/>
    <property type="match status" value="1"/>
</dbReference>
<keyword evidence="4" id="KW-0648">Protein biosynthesis</keyword>
<dbReference type="InterPro" id="IPR005225">
    <property type="entry name" value="Small_GTP-bd"/>
</dbReference>
<dbReference type="Pfam" id="PF22042">
    <property type="entry name" value="EF-G_D2"/>
    <property type="match status" value="1"/>
</dbReference>
<dbReference type="GO" id="GO:0003746">
    <property type="term" value="F:translation elongation factor activity"/>
    <property type="evidence" value="ECO:0007669"/>
    <property type="project" value="UniProtKB-KW"/>
</dbReference>
<dbReference type="InterPro" id="IPR053905">
    <property type="entry name" value="EF-G-like_DII"/>
</dbReference>
<gene>
    <name evidence="8" type="ORF">IFK94_02105</name>
</gene>
<protein>
    <recommendedName>
        <fullName evidence="1">Elongation factor G</fullName>
    </recommendedName>
</protein>
<dbReference type="CDD" id="cd03713">
    <property type="entry name" value="EFG_mtEFG_C"/>
    <property type="match status" value="1"/>
</dbReference>
<comment type="function">
    <text evidence="6">Catalyzes the GTP-dependent ribosomal translocation step during translation elongation. During this step, the ribosome changes from the pre-translocational (PRE) to the post-translocational (POST) state as the newly formed A-site-bound peptidyl-tRNA and P-site-bound deacylated tRNA move to the P and E sites, respectively. Catalyzes the coordinated movement of the two tRNA molecules, the mRNA and conformational changes in the ribosome.</text>
</comment>
<evidence type="ECO:0000256" key="3">
    <source>
        <dbReference type="ARBA" id="ARBA00022768"/>
    </source>
</evidence>
<dbReference type="FunFam" id="3.30.70.240:FF:000001">
    <property type="entry name" value="Elongation factor G"/>
    <property type="match status" value="1"/>
</dbReference>
<evidence type="ECO:0000256" key="6">
    <source>
        <dbReference type="ARBA" id="ARBA00024731"/>
    </source>
</evidence>
<dbReference type="InterPro" id="IPR047872">
    <property type="entry name" value="EFG_IV"/>
</dbReference>
<dbReference type="SUPFAM" id="SSF54211">
    <property type="entry name" value="Ribosomal protein S5 domain 2-like"/>
    <property type="match status" value="1"/>
</dbReference>
<dbReference type="InterPro" id="IPR005517">
    <property type="entry name" value="Transl_elong_EFG/EF2_IV"/>
</dbReference>
<organism evidence="8 9">
    <name type="scientific">Candidatus Polarisedimenticola svalbardensis</name>
    <dbReference type="NCBI Taxonomy" id="2886004"/>
    <lineage>
        <taxon>Bacteria</taxon>
        <taxon>Pseudomonadati</taxon>
        <taxon>Acidobacteriota</taxon>
        <taxon>Candidatus Polarisedimenticolia</taxon>
        <taxon>Candidatus Polarisedimenticolales</taxon>
        <taxon>Candidatus Polarisedimenticolaceae</taxon>
        <taxon>Candidatus Polarisedimenticola</taxon>
    </lineage>
</organism>
<dbReference type="Gene3D" id="2.40.30.10">
    <property type="entry name" value="Translation factors"/>
    <property type="match status" value="1"/>
</dbReference>
<dbReference type="PRINTS" id="PR00315">
    <property type="entry name" value="ELONGATNFCT"/>
</dbReference>
<dbReference type="SUPFAM" id="SSF52540">
    <property type="entry name" value="P-loop containing nucleoside triphosphate hydrolases"/>
    <property type="match status" value="1"/>
</dbReference>
<dbReference type="GO" id="GO:0005525">
    <property type="term" value="F:GTP binding"/>
    <property type="evidence" value="ECO:0007669"/>
    <property type="project" value="UniProtKB-KW"/>
</dbReference>
<dbReference type="Pfam" id="PF00009">
    <property type="entry name" value="GTP_EFTU"/>
    <property type="match status" value="1"/>
</dbReference>
<dbReference type="GO" id="GO:0003924">
    <property type="term" value="F:GTPase activity"/>
    <property type="evidence" value="ECO:0007669"/>
    <property type="project" value="InterPro"/>
</dbReference>
<proteinExistence type="predicted"/>
<dbReference type="InterPro" id="IPR020568">
    <property type="entry name" value="Ribosomal_Su5_D2-typ_SF"/>
</dbReference>
<evidence type="ECO:0000259" key="7">
    <source>
        <dbReference type="PROSITE" id="PS51722"/>
    </source>
</evidence>
<dbReference type="PANTHER" id="PTHR43261">
    <property type="entry name" value="TRANSLATION ELONGATION FACTOR G-RELATED"/>
    <property type="match status" value="1"/>
</dbReference>
<dbReference type="SMART" id="SM00889">
    <property type="entry name" value="EFG_IV"/>
    <property type="match status" value="1"/>
</dbReference>
<dbReference type="CDD" id="cd16262">
    <property type="entry name" value="EFG_III"/>
    <property type="match status" value="1"/>
</dbReference>
<dbReference type="InterPro" id="IPR035649">
    <property type="entry name" value="EFG_V"/>
</dbReference>
<dbReference type="InterPro" id="IPR000795">
    <property type="entry name" value="T_Tr_GTP-bd_dom"/>
</dbReference>
<dbReference type="Proteomes" id="UP000648239">
    <property type="component" value="Unassembled WGS sequence"/>
</dbReference>
<dbReference type="InterPro" id="IPR009022">
    <property type="entry name" value="EFG_III"/>
</dbReference>
<dbReference type="AlphaFoldDB" id="A0A8J6Y493"/>
<dbReference type="InterPro" id="IPR041095">
    <property type="entry name" value="EFG_II"/>
</dbReference>
<keyword evidence="5" id="KW-0342">GTP-binding</keyword>
<evidence type="ECO:0000256" key="2">
    <source>
        <dbReference type="ARBA" id="ARBA00022741"/>
    </source>
</evidence>
<dbReference type="PROSITE" id="PS51722">
    <property type="entry name" value="G_TR_2"/>
    <property type="match status" value="1"/>
</dbReference>
<keyword evidence="3 8" id="KW-0251">Elongation factor</keyword>
<dbReference type="InterPro" id="IPR035647">
    <property type="entry name" value="EFG_III/V"/>
</dbReference>
<dbReference type="CDD" id="cd04170">
    <property type="entry name" value="EF-G_bact"/>
    <property type="match status" value="1"/>
</dbReference>
<dbReference type="SMART" id="SM00838">
    <property type="entry name" value="EFG_C"/>
    <property type="match status" value="1"/>
</dbReference>
<dbReference type="CDD" id="cd04088">
    <property type="entry name" value="EFG_mtEFG_II"/>
    <property type="match status" value="1"/>
</dbReference>
<dbReference type="Gene3D" id="3.30.70.870">
    <property type="entry name" value="Elongation Factor G (Translational Gtpase), domain 3"/>
    <property type="match status" value="1"/>
</dbReference>
<evidence type="ECO:0000313" key="9">
    <source>
        <dbReference type="Proteomes" id="UP000648239"/>
    </source>
</evidence>
<dbReference type="InterPro" id="IPR009000">
    <property type="entry name" value="Transl_B-barrel_sf"/>
</dbReference>
<dbReference type="Gene3D" id="3.40.50.300">
    <property type="entry name" value="P-loop containing nucleotide triphosphate hydrolases"/>
    <property type="match status" value="1"/>
</dbReference>
<sequence length="707" mass="77059">MKVYDTPDLRNVILLGHGDCGKTSLTSGFLFATGVTNRFGSVDDGTATTDFDEEEVARKISLQTAMAHVEWDGRKLNIIDAPGYAAFVADAKSAIYVSDSALLLVEAVSGIQVVTDRTFKYAADFDLPVFFVLNKMDRENADFGTVVAALQERYGRGCLPVQLPIGKEHDFSGVVDLIGRKAFTFAKDASGKMTNADVPGDMADAVETARNELIEMVAENDDALMEKFLEAGELSAEEFASGLRTCIRDRKIFPIACASASQMIGMQPLMSMVATLAPAPGERGELTAYAPSDLDKMEEADTVTRATDSGAPLSMFVFKTMADAFAGKLSLFKVMSGTLKSDSNVNNMNHDCHERLGGISLMQGKQSINIGELRAGDLGVLSKLKETQTSDTLADPANPIAYPPITFREPAISYAVEPKSKGDEDKIAQALHRLMEEDPTLKTSRHPQTHEMLVSGTGQVHVEVALAKMKRKFGVDAILHPPKVPYLETITAKVSNVEGKHKKQSGGRGQFGVCVIDMEPLPRGSGFVFEDKIFGGSIPQNYRPAVRKGIEEVAERGWQADCPVVDFKIILLDGKYHNVDSSEMAFKIAGSLAFKHAMEKARPTILEPLMQVEIVAPEEYMGDIMGDLSSRRGKPQGMEAQGHDQIIKAQVPLREMLDYSSTLKSITSDRGSFHMEFDHYQEAPVAIRKEIVEDAEKAKAEKAGEHG</sequence>
<evidence type="ECO:0000256" key="1">
    <source>
        <dbReference type="ARBA" id="ARBA00017872"/>
    </source>
</evidence>
<dbReference type="FunFam" id="3.30.230.10:FF:000003">
    <property type="entry name" value="Elongation factor G"/>
    <property type="match status" value="1"/>
</dbReference>
<comment type="caution">
    <text evidence="8">The sequence shown here is derived from an EMBL/GenBank/DDBJ whole genome shotgun (WGS) entry which is preliminary data.</text>
</comment>
<dbReference type="CDD" id="cd01434">
    <property type="entry name" value="EFG_mtEFG1_IV"/>
    <property type="match status" value="1"/>
</dbReference>
<dbReference type="GO" id="GO:0032790">
    <property type="term" value="P:ribosome disassembly"/>
    <property type="evidence" value="ECO:0007669"/>
    <property type="project" value="TreeGrafter"/>
</dbReference>
<dbReference type="Gene3D" id="3.30.70.240">
    <property type="match status" value="1"/>
</dbReference>
<dbReference type="Pfam" id="PF14492">
    <property type="entry name" value="EFG_III"/>
    <property type="match status" value="1"/>
</dbReference>
<dbReference type="InterPro" id="IPR014721">
    <property type="entry name" value="Ribsml_uS5_D2-typ_fold_subgr"/>
</dbReference>
<evidence type="ECO:0000313" key="8">
    <source>
        <dbReference type="EMBL" id="MBD3866890.1"/>
    </source>
</evidence>
<dbReference type="EMBL" id="JACXWD010000003">
    <property type="protein sequence ID" value="MBD3866890.1"/>
    <property type="molecule type" value="Genomic_DNA"/>
</dbReference>
<evidence type="ECO:0000256" key="4">
    <source>
        <dbReference type="ARBA" id="ARBA00022917"/>
    </source>
</evidence>
<dbReference type="NCBIfam" id="NF009891">
    <property type="entry name" value="PRK13351.1-1"/>
    <property type="match status" value="1"/>
</dbReference>
<dbReference type="NCBIfam" id="TIGR00231">
    <property type="entry name" value="small_GTP"/>
    <property type="match status" value="1"/>
</dbReference>
<dbReference type="PANTHER" id="PTHR43261:SF6">
    <property type="entry name" value="ELONGATION FACTOR G-LIKE PROTEIN"/>
    <property type="match status" value="1"/>
</dbReference>
<dbReference type="NCBIfam" id="NF009379">
    <property type="entry name" value="PRK12740.1-3"/>
    <property type="match status" value="1"/>
</dbReference>
<dbReference type="InterPro" id="IPR027417">
    <property type="entry name" value="P-loop_NTPase"/>
</dbReference>
<feature type="domain" description="Tr-type G" evidence="7">
    <location>
        <begin position="7"/>
        <end position="281"/>
    </location>
</feature>